<evidence type="ECO:0000313" key="3">
    <source>
        <dbReference type="Proteomes" id="UP000290288"/>
    </source>
</evidence>
<evidence type="ECO:0000256" key="1">
    <source>
        <dbReference type="SAM" id="SignalP"/>
    </source>
</evidence>
<comment type="caution">
    <text evidence="2">The sequence shown here is derived from an EMBL/GenBank/DDBJ whole genome shotgun (WGS) entry which is preliminary data.</text>
</comment>
<gene>
    <name evidence="2" type="ORF">EST38_g8613</name>
</gene>
<name>A0A4Q2DCU3_9AGAR</name>
<keyword evidence="3" id="KW-1185">Reference proteome</keyword>
<proteinExistence type="predicted"/>
<sequence>MRIPFATLLPVVVSLTTWVASAHHDGGAPLEARGSVGGRSTPTPAGLAHLKARDWMDRLNTRDLEIVGDILERREVLAEFSTRDLIDELSDRLERRGNIISKKKTYKCPYCGRTYDTFDQAKACATLPAILGGCKVAQAVRL</sequence>
<feature type="chain" id="PRO_5020772090" evidence="1">
    <location>
        <begin position="23"/>
        <end position="142"/>
    </location>
</feature>
<dbReference type="Proteomes" id="UP000290288">
    <property type="component" value="Unassembled WGS sequence"/>
</dbReference>
<accession>A0A4Q2DCU3</accession>
<feature type="signal peptide" evidence="1">
    <location>
        <begin position="1"/>
        <end position="22"/>
    </location>
</feature>
<protein>
    <submittedName>
        <fullName evidence="2">Uncharacterized protein</fullName>
    </submittedName>
</protein>
<reference evidence="2 3" key="1">
    <citation type="submission" date="2019-01" db="EMBL/GenBank/DDBJ databases">
        <title>Draft genome sequence of Psathyrella aberdarensis IHI B618.</title>
        <authorList>
            <person name="Buettner E."/>
            <person name="Kellner H."/>
        </authorList>
    </citation>
    <scope>NUCLEOTIDE SEQUENCE [LARGE SCALE GENOMIC DNA]</scope>
    <source>
        <strain evidence="2 3">IHI B618</strain>
    </source>
</reference>
<dbReference type="EMBL" id="SDEE01000357">
    <property type="protein sequence ID" value="RXW17239.1"/>
    <property type="molecule type" value="Genomic_DNA"/>
</dbReference>
<organism evidence="2 3">
    <name type="scientific">Candolleomyces aberdarensis</name>
    <dbReference type="NCBI Taxonomy" id="2316362"/>
    <lineage>
        <taxon>Eukaryota</taxon>
        <taxon>Fungi</taxon>
        <taxon>Dikarya</taxon>
        <taxon>Basidiomycota</taxon>
        <taxon>Agaricomycotina</taxon>
        <taxon>Agaricomycetes</taxon>
        <taxon>Agaricomycetidae</taxon>
        <taxon>Agaricales</taxon>
        <taxon>Agaricineae</taxon>
        <taxon>Psathyrellaceae</taxon>
        <taxon>Candolleomyces</taxon>
    </lineage>
</organism>
<dbReference type="AlphaFoldDB" id="A0A4Q2DCU3"/>
<keyword evidence="1" id="KW-0732">Signal</keyword>
<dbReference type="OrthoDB" id="2835827at2759"/>
<evidence type="ECO:0000313" key="2">
    <source>
        <dbReference type="EMBL" id="RXW17239.1"/>
    </source>
</evidence>